<dbReference type="GO" id="GO:0004675">
    <property type="term" value="F:transmembrane receptor protein serine/threonine kinase activity"/>
    <property type="evidence" value="ECO:0007669"/>
    <property type="project" value="UniProtKB-EC"/>
</dbReference>
<evidence type="ECO:0000256" key="11">
    <source>
        <dbReference type="ARBA" id="ARBA00022989"/>
    </source>
</evidence>
<feature type="domain" description="GS" evidence="17">
    <location>
        <begin position="406"/>
        <end position="457"/>
    </location>
</feature>
<dbReference type="PROSITE" id="PS00107">
    <property type="entry name" value="PROTEIN_KINASE_ATP"/>
    <property type="match status" value="1"/>
</dbReference>
<evidence type="ECO:0000256" key="3">
    <source>
        <dbReference type="ARBA" id="ARBA00012401"/>
    </source>
</evidence>
<dbReference type="Gene3D" id="3.30.200.20">
    <property type="entry name" value="Phosphorylase Kinase, domain 1"/>
    <property type="match status" value="2"/>
</dbReference>
<organism evidence="18">
    <name type="scientific">Medioppia subpectinata</name>
    <dbReference type="NCBI Taxonomy" id="1979941"/>
    <lineage>
        <taxon>Eukaryota</taxon>
        <taxon>Metazoa</taxon>
        <taxon>Ecdysozoa</taxon>
        <taxon>Arthropoda</taxon>
        <taxon>Chelicerata</taxon>
        <taxon>Arachnida</taxon>
        <taxon>Acari</taxon>
        <taxon>Acariformes</taxon>
        <taxon>Sarcoptiformes</taxon>
        <taxon>Oribatida</taxon>
        <taxon>Brachypylina</taxon>
        <taxon>Oppioidea</taxon>
        <taxon>Oppiidae</taxon>
        <taxon>Medioppia</taxon>
    </lineage>
</organism>
<dbReference type="OrthoDB" id="69842at2759"/>
<dbReference type="GO" id="GO:0071363">
    <property type="term" value="P:cellular response to growth factor stimulus"/>
    <property type="evidence" value="ECO:0007669"/>
    <property type="project" value="TreeGrafter"/>
</dbReference>
<evidence type="ECO:0000313" key="18">
    <source>
        <dbReference type="EMBL" id="CAD7622078.1"/>
    </source>
</evidence>
<dbReference type="AlphaFoldDB" id="A0A7R9PVD3"/>
<reference evidence="18" key="1">
    <citation type="submission" date="2020-11" db="EMBL/GenBank/DDBJ databases">
        <authorList>
            <person name="Tran Van P."/>
        </authorList>
    </citation>
    <scope>NUCLEOTIDE SEQUENCE</scope>
</reference>
<keyword evidence="4" id="KW-0723">Serine/threonine-protein kinase</keyword>
<keyword evidence="9" id="KW-0418">Kinase</keyword>
<sequence>MTSLSTTAAADDTAVSIICQCLGHCPENEPNGTCLLKKNGMCFAAMEQVFNRETRRLEMEKTYGCLPPDDGHILQCKGHLVPHVVPKSIECCNDHDFCNLELHPNYYNIPEVPNADNESEFLSIDSTHLLVSLITSLIVFIILFWILFIAYKRYKRCHEKKQNIVCLYDENLYCYFSLGQQKDKAFFNCVGGGVSGGHSSSEYKNFGVSEKSAMDSLFVDSMRYNMNDYSLSRSAGDSYCDQSVTSGSGSGQPTLIQRTLAKQVKLYECIGRGRYGEVWRGVRFSESVAVKIFFSRDEASWNRETEIYSTIILRHENILGFLGSDIMNMTMKSDHSSTTATDRIDVTISSGGSGRPLLASIKRNGKGGDPWKGQQKDKAFFNCVGGGVSGGHSSSEYKNFGVSEKSAMDSLFVDSMRYNMNDYSLSRSAGDSYCDQSVTSGSGSGQPTLIQRTLAKQVKLYECIGRGRYGEVWRGVRFSESVAVKIFFSRDEASWNRETEIYSTIILRHENILGFLGSDIIIKIYYILILINFL</sequence>
<evidence type="ECO:0000256" key="9">
    <source>
        <dbReference type="ARBA" id="ARBA00022777"/>
    </source>
</evidence>
<feature type="transmembrane region" description="Helical" evidence="15">
    <location>
        <begin position="512"/>
        <end position="533"/>
    </location>
</feature>
<dbReference type="CDD" id="cd23532">
    <property type="entry name" value="TFP_LU_ECD_BMPR1"/>
    <property type="match status" value="1"/>
</dbReference>
<dbReference type="PANTHER" id="PTHR23255:SF68">
    <property type="entry name" value="RECEPTOR PROTEIN SERINE_THREONINE KINASE"/>
    <property type="match status" value="1"/>
</dbReference>
<dbReference type="SUPFAM" id="SSF57302">
    <property type="entry name" value="Snake toxin-like"/>
    <property type="match status" value="1"/>
</dbReference>
<gene>
    <name evidence="18" type="ORF">OSB1V03_LOCUS2547</name>
</gene>
<evidence type="ECO:0000256" key="13">
    <source>
        <dbReference type="ARBA" id="ARBA00023170"/>
    </source>
</evidence>
<dbReference type="GO" id="GO:0043235">
    <property type="term" value="C:receptor complex"/>
    <property type="evidence" value="ECO:0007669"/>
    <property type="project" value="TreeGrafter"/>
</dbReference>
<evidence type="ECO:0000259" key="16">
    <source>
        <dbReference type="PROSITE" id="PS50011"/>
    </source>
</evidence>
<evidence type="ECO:0000313" key="19">
    <source>
        <dbReference type="Proteomes" id="UP000759131"/>
    </source>
</evidence>
<dbReference type="InterPro" id="IPR000333">
    <property type="entry name" value="TGFB_receptor"/>
</dbReference>
<feature type="transmembrane region" description="Helical" evidence="15">
    <location>
        <begin position="129"/>
        <end position="151"/>
    </location>
</feature>
<evidence type="ECO:0000256" key="15">
    <source>
        <dbReference type="SAM" id="Phobius"/>
    </source>
</evidence>
<dbReference type="PROSITE" id="PS50011">
    <property type="entry name" value="PROTEIN_KINASE_DOM"/>
    <property type="match status" value="1"/>
</dbReference>
<dbReference type="InterPro" id="IPR045860">
    <property type="entry name" value="Snake_toxin-like_sf"/>
</dbReference>
<dbReference type="SUPFAM" id="SSF56112">
    <property type="entry name" value="Protein kinase-like (PK-like)"/>
    <property type="match status" value="2"/>
</dbReference>
<dbReference type="PANTHER" id="PTHR23255">
    <property type="entry name" value="TRANSFORMING GROWTH FACTOR-BETA RECEPTOR TYPE I AND II"/>
    <property type="match status" value="1"/>
</dbReference>
<dbReference type="SMART" id="SM00467">
    <property type="entry name" value="GS"/>
    <property type="match status" value="2"/>
</dbReference>
<feature type="binding site" evidence="14">
    <location>
        <position position="485"/>
    </location>
    <ligand>
        <name>ATP</name>
        <dbReference type="ChEBI" id="CHEBI:30616"/>
    </ligand>
</feature>
<evidence type="ECO:0000256" key="2">
    <source>
        <dbReference type="ARBA" id="ARBA00009605"/>
    </source>
</evidence>
<keyword evidence="10 14" id="KW-0067">ATP-binding</keyword>
<proteinExistence type="inferred from homology"/>
<keyword evidence="5" id="KW-0808">Transferase</keyword>
<dbReference type="InterPro" id="IPR000472">
    <property type="entry name" value="Activin_recp"/>
</dbReference>
<dbReference type="InterPro" id="IPR003605">
    <property type="entry name" value="GS_dom"/>
</dbReference>
<dbReference type="Pfam" id="PF01064">
    <property type="entry name" value="Activin_recp"/>
    <property type="match status" value="1"/>
</dbReference>
<keyword evidence="11 15" id="KW-1133">Transmembrane helix</keyword>
<evidence type="ECO:0000256" key="4">
    <source>
        <dbReference type="ARBA" id="ARBA00022527"/>
    </source>
</evidence>
<dbReference type="EMBL" id="CAJPIZ010000915">
    <property type="protein sequence ID" value="CAG2102508.1"/>
    <property type="molecule type" value="Genomic_DNA"/>
</dbReference>
<evidence type="ECO:0000259" key="17">
    <source>
        <dbReference type="PROSITE" id="PS51256"/>
    </source>
</evidence>
<dbReference type="InterPro" id="IPR011009">
    <property type="entry name" value="Kinase-like_dom_sf"/>
</dbReference>
<feature type="domain" description="Protein kinase" evidence="16">
    <location>
        <begin position="458"/>
        <end position="534"/>
    </location>
</feature>
<keyword evidence="7" id="KW-0732">Signal</keyword>
<name>A0A7R9PVD3_9ACAR</name>
<dbReference type="GO" id="GO:0005886">
    <property type="term" value="C:plasma membrane"/>
    <property type="evidence" value="ECO:0007669"/>
    <property type="project" value="TreeGrafter"/>
</dbReference>
<dbReference type="InterPro" id="IPR000719">
    <property type="entry name" value="Prot_kinase_dom"/>
</dbReference>
<dbReference type="Pfam" id="PF08515">
    <property type="entry name" value="TGF_beta_GS"/>
    <property type="match status" value="2"/>
</dbReference>
<keyword evidence="8 14" id="KW-0547">Nucleotide-binding</keyword>
<keyword evidence="13" id="KW-0675">Receptor</keyword>
<dbReference type="GO" id="GO:0005524">
    <property type="term" value="F:ATP binding"/>
    <property type="evidence" value="ECO:0007669"/>
    <property type="project" value="UniProtKB-UniRule"/>
</dbReference>
<keyword evidence="6 15" id="KW-0812">Transmembrane</keyword>
<evidence type="ECO:0000256" key="1">
    <source>
        <dbReference type="ARBA" id="ARBA00004479"/>
    </source>
</evidence>
<dbReference type="Gene3D" id="2.10.60.10">
    <property type="entry name" value="CD59"/>
    <property type="match status" value="1"/>
</dbReference>
<dbReference type="InterPro" id="IPR017441">
    <property type="entry name" value="Protein_kinase_ATP_BS"/>
</dbReference>
<dbReference type="EMBL" id="OC855490">
    <property type="protein sequence ID" value="CAD7622078.1"/>
    <property type="molecule type" value="Genomic_DNA"/>
</dbReference>
<feature type="domain" description="GS" evidence="17">
    <location>
        <begin position="212"/>
        <end position="263"/>
    </location>
</feature>
<evidence type="ECO:0000256" key="5">
    <source>
        <dbReference type="ARBA" id="ARBA00022679"/>
    </source>
</evidence>
<evidence type="ECO:0000256" key="10">
    <source>
        <dbReference type="ARBA" id="ARBA00022840"/>
    </source>
</evidence>
<comment type="similarity">
    <text evidence="2">Belongs to the protein kinase superfamily. TKL Ser/Thr protein kinase family. TGFB receptor subfamily.</text>
</comment>
<protein>
    <recommendedName>
        <fullName evidence="3">receptor protein serine/threonine kinase</fullName>
        <ecNumber evidence="3">2.7.11.30</ecNumber>
    </recommendedName>
</protein>
<dbReference type="PROSITE" id="PS51256">
    <property type="entry name" value="GS"/>
    <property type="match status" value="2"/>
</dbReference>
<dbReference type="FunFam" id="2.10.60.10:FF:000021">
    <property type="entry name" value="Receptor protein serine/threonine kinase"/>
    <property type="match status" value="1"/>
</dbReference>
<evidence type="ECO:0000256" key="7">
    <source>
        <dbReference type="ARBA" id="ARBA00022729"/>
    </source>
</evidence>
<evidence type="ECO:0000256" key="12">
    <source>
        <dbReference type="ARBA" id="ARBA00023136"/>
    </source>
</evidence>
<dbReference type="Proteomes" id="UP000759131">
    <property type="component" value="Unassembled WGS sequence"/>
</dbReference>
<comment type="subcellular location">
    <subcellularLocation>
        <location evidence="1">Membrane</location>
        <topology evidence="1">Single-pass type I membrane protein</topology>
    </subcellularLocation>
</comment>
<evidence type="ECO:0000256" key="6">
    <source>
        <dbReference type="ARBA" id="ARBA00022692"/>
    </source>
</evidence>
<keyword evidence="19" id="KW-1185">Reference proteome</keyword>
<accession>A0A7R9PVD3</accession>
<keyword evidence="12 15" id="KW-0472">Membrane</keyword>
<evidence type="ECO:0000256" key="8">
    <source>
        <dbReference type="ARBA" id="ARBA00022741"/>
    </source>
</evidence>
<evidence type="ECO:0000256" key="14">
    <source>
        <dbReference type="PROSITE-ProRule" id="PRU10141"/>
    </source>
</evidence>
<dbReference type="EC" id="2.7.11.30" evidence="3"/>